<accession>A0A6V7W178</accession>
<dbReference type="Proteomes" id="UP000580250">
    <property type="component" value="Unassembled WGS sequence"/>
</dbReference>
<comment type="caution">
    <text evidence="1">The sequence shown here is derived from an EMBL/GenBank/DDBJ whole genome shotgun (WGS) entry which is preliminary data.</text>
</comment>
<sequence length="92" mass="10580">MSSDLSSYFPRLVNERERRKLLTSQIGLSASANSSVNRNRTETSVNRTELSVNRNWTEKIFSFSVRFETDNPTHKLYASQMTVHVGMTGRHD</sequence>
<protein>
    <submittedName>
        <fullName evidence="1">Uncharacterized protein</fullName>
    </submittedName>
</protein>
<organism evidence="1 2">
    <name type="scientific">Meloidogyne enterolobii</name>
    <name type="common">Root-knot nematode worm</name>
    <name type="synonym">Meloidogyne mayaguensis</name>
    <dbReference type="NCBI Taxonomy" id="390850"/>
    <lineage>
        <taxon>Eukaryota</taxon>
        <taxon>Metazoa</taxon>
        <taxon>Ecdysozoa</taxon>
        <taxon>Nematoda</taxon>
        <taxon>Chromadorea</taxon>
        <taxon>Rhabditida</taxon>
        <taxon>Tylenchina</taxon>
        <taxon>Tylenchomorpha</taxon>
        <taxon>Tylenchoidea</taxon>
        <taxon>Meloidogynidae</taxon>
        <taxon>Meloidogyninae</taxon>
        <taxon>Meloidogyne</taxon>
    </lineage>
</organism>
<name>A0A6V7W178_MELEN</name>
<dbReference type="EMBL" id="CAJEWN010000381">
    <property type="protein sequence ID" value="CAD2180799.1"/>
    <property type="molecule type" value="Genomic_DNA"/>
</dbReference>
<proteinExistence type="predicted"/>
<evidence type="ECO:0000313" key="1">
    <source>
        <dbReference type="EMBL" id="CAD2180799.1"/>
    </source>
</evidence>
<gene>
    <name evidence="1" type="ORF">MENT_LOCUS32902</name>
</gene>
<dbReference type="AlphaFoldDB" id="A0A6V7W178"/>
<reference evidence="1 2" key="1">
    <citation type="submission" date="2020-08" db="EMBL/GenBank/DDBJ databases">
        <authorList>
            <person name="Koutsovoulos G."/>
            <person name="Danchin GJ E."/>
        </authorList>
    </citation>
    <scope>NUCLEOTIDE SEQUENCE [LARGE SCALE GENOMIC DNA]</scope>
</reference>
<evidence type="ECO:0000313" key="2">
    <source>
        <dbReference type="Proteomes" id="UP000580250"/>
    </source>
</evidence>